<feature type="transmembrane region" description="Helical" evidence="1">
    <location>
        <begin position="81"/>
        <end position="99"/>
    </location>
</feature>
<dbReference type="RefSeq" id="WP_253544596.1">
    <property type="nucleotide sequence ID" value="NZ_JAMYZY010000133.1"/>
</dbReference>
<keyword evidence="3" id="KW-1185">Reference proteome</keyword>
<feature type="transmembrane region" description="Helical" evidence="1">
    <location>
        <begin position="20"/>
        <end position="42"/>
    </location>
</feature>
<proteinExistence type="predicted"/>
<comment type="caution">
    <text evidence="2">The sequence shown here is derived from an EMBL/GenBank/DDBJ whole genome shotgun (WGS) entry which is preliminary data.</text>
</comment>
<sequence length="114" mass="13154">MPKRIKDHLWFIQFSLWRGLAVFLLVKLTLLVALDIAIYGIIFQAGSRTSVFLPLTYWMQHHGLTAYQILMVRSGSSMSHAINDLAICSSSAFVVWRILRCFSKKRAKEHRTTQ</sequence>
<name>A0ABT1F4N9_9PROT</name>
<reference evidence="2 3" key="1">
    <citation type="submission" date="2022-06" db="EMBL/GenBank/DDBJ databases">
        <title>Acetobacer genomes from food samples.</title>
        <authorList>
            <person name="Sombolestani A."/>
        </authorList>
    </citation>
    <scope>NUCLEOTIDE SEQUENCE [LARGE SCALE GENOMIC DNA]</scope>
    <source>
        <strain evidence="2 3">R-83285</strain>
    </source>
</reference>
<keyword evidence="1" id="KW-0472">Membrane</keyword>
<evidence type="ECO:0000313" key="2">
    <source>
        <dbReference type="EMBL" id="MCP1260185.1"/>
    </source>
</evidence>
<keyword evidence="1" id="KW-1133">Transmembrane helix</keyword>
<dbReference type="Proteomes" id="UP001523528">
    <property type="component" value="Unassembled WGS sequence"/>
</dbReference>
<gene>
    <name evidence="2" type="ORF">NKW50_16660</name>
</gene>
<organism evidence="2 3">
    <name type="scientific">Acetobacter lambici</name>
    <dbReference type="NCBI Taxonomy" id="1332824"/>
    <lineage>
        <taxon>Bacteria</taxon>
        <taxon>Pseudomonadati</taxon>
        <taxon>Pseudomonadota</taxon>
        <taxon>Alphaproteobacteria</taxon>
        <taxon>Acetobacterales</taxon>
        <taxon>Acetobacteraceae</taxon>
        <taxon>Acetobacter</taxon>
    </lineage>
</organism>
<protein>
    <submittedName>
        <fullName evidence="2">Uncharacterized protein</fullName>
    </submittedName>
</protein>
<accession>A0ABT1F4N9</accession>
<keyword evidence="1" id="KW-0812">Transmembrane</keyword>
<evidence type="ECO:0000256" key="1">
    <source>
        <dbReference type="SAM" id="Phobius"/>
    </source>
</evidence>
<dbReference type="EMBL" id="JAMYZZ010000116">
    <property type="protein sequence ID" value="MCP1260185.1"/>
    <property type="molecule type" value="Genomic_DNA"/>
</dbReference>
<evidence type="ECO:0000313" key="3">
    <source>
        <dbReference type="Proteomes" id="UP001523528"/>
    </source>
</evidence>